<name>C4FCJ6_9BIFI</name>
<evidence type="ECO:0000256" key="1">
    <source>
        <dbReference type="SAM" id="MobiDB-lite"/>
    </source>
</evidence>
<keyword evidence="3" id="KW-1185">Reference proteome</keyword>
<dbReference type="Proteomes" id="UP000006408">
    <property type="component" value="Unassembled WGS sequence"/>
</dbReference>
<accession>C4FCJ6</accession>
<sequence>MPPAIFSATAGLNWPGREGRDAPRRAGAKPVPEVRSDANPGPLTV</sequence>
<feature type="region of interest" description="Disordered" evidence="1">
    <location>
        <begin position="1"/>
        <end position="45"/>
    </location>
</feature>
<reference evidence="2" key="1">
    <citation type="submission" date="2009-04" db="EMBL/GenBank/DDBJ databases">
        <authorList>
            <person name="Weinstock G."/>
            <person name="Sodergren E."/>
            <person name="Clifton S."/>
            <person name="Fulton L."/>
            <person name="Fulton B."/>
            <person name="Courtney L."/>
            <person name="Fronick C."/>
            <person name="Harrison M."/>
            <person name="Strong C."/>
            <person name="Farmer C."/>
            <person name="Delahaunty K."/>
            <person name="Markovic C."/>
            <person name="Hall O."/>
            <person name="Minx P."/>
            <person name="Tomlinson C."/>
            <person name="Mitreva M."/>
            <person name="Nelson J."/>
            <person name="Hou S."/>
            <person name="Wollam A."/>
            <person name="Pepin K.H."/>
            <person name="Johnson M."/>
            <person name="Bhonagiri V."/>
            <person name="Nash W.E."/>
            <person name="Warren W."/>
            <person name="Chinwalla A."/>
            <person name="Mardis E.R."/>
            <person name="Wilson R.K."/>
        </authorList>
    </citation>
    <scope>NUCLEOTIDE SEQUENCE [LARGE SCALE GENOMIC DNA]</scope>
    <source>
        <strain evidence="2">DSM 20098</strain>
    </source>
</reference>
<gene>
    <name evidence="2" type="ORF">BIFANG_02022</name>
</gene>
<evidence type="ECO:0000313" key="3">
    <source>
        <dbReference type="Proteomes" id="UP000006408"/>
    </source>
</evidence>
<protein>
    <submittedName>
        <fullName evidence="2">Uncharacterized protein</fullName>
    </submittedName>
</protein>
<comment type="caution">
    <text evidence="2">The sequence shown here is derived from an EMBL/GenBank/DDBJ whole genome shotgun (WGS) entry which is preliminary data.</text>
</comment>
<organism evidence="2 3">
    <name type="scientific">Bifidobacterium angulatum DSM 20098 = JCM 7096</name>
    <dbReference type="NCBI Taxonomy" id="518635"/>
    <lineage>
        <taxon>Bacteria</taxon>
        <taxon>Bacillati</taxon>
        <taxon>Actinomycetota</taxon>
        <taxon>Actinomycetes</taxon>
        <taxon>Bifidobacteriales</taxon>
        <taxon>Bifidobacteriaceae</taxon>
        <taxon>Bifidobacterium</taxon>
    </lineage>
</organism>
<dbReference type="EMBL" id="ABYS02000001">
    <property type="protein sequence ID" value="EEP21905.1"/>
    <property type="molecule type" value="Genomic_DNA"/>
</dbReference>
<dbReference type="HOGENOM" id="CLU_3196615_0_0_11"/>
<proteinExistence type="predicted"/>
<evidence type="ECO:0000313" key="2">
    <source>
        <dbReference type="EMBL" id="EEP21905.1"/>
    </source>
</evidence>
<dbReference type="AlphaFoldDB" id="C4FCJ6"/>